<dbReference type="OMA" id="NTMHESP"/>
<dbReference type="EnsemblPlants" id="QL01p050588:mrna">
    <property type="protein sequence ID" value="QL01p050588:mrna"/>
    <property type="gene ID" value="QL01p050588"/>
</dbReference>
<evidence type="ECO:0000313" key="2">
    <source>
        <dbReference type="EnsemblPlants" id="QL01p050588:mrna"/>
    </source>
</evidence>
<evidence type="ECO:0000256" key="1">
    <source>
        <dbReference type="SAM" id="MobiDB-lite"/>
    </source>
</evidence>
<sequence>MSIEDAEARERVLGDKLKHAADGGEMRGENIDPAQQPNDLEHEKTRDSSSSSSDGSNEAQQSQENSEQNIAQSTTLLQRPQGTFEVLGVANTAHMQEAGRSVLSNSTSAITTQSFHPTTIESSQLQPFNHGRDMSLIPRNQLGLASQSAFHVENFVPSRTSGIVFHGLIFPINHQTKNFGSINTYQLPTSSLPPEFRLESSSRMQLPQIQQPQSQVSTPLLLESGSGGSQFRTTQWANWHPQNQITMPETSTTIGSREIQFQGLLTDQATGSSSFFPTGGSSSQIQIPNIPIQQGTGLNYSIGLSHPSHIESSSADYSRKRMQGSAMTTSQNGVEEPWKRNVRMKMAWQENNPPMSNLQLPNWISPGQGPQGQNFGIPNASGSISRPRSLKNSVYDQMYESMGLHVDPHLRMFVARRETGSSEAQ</sequence>
<feature type="region of interest" description="Disordered" evidence="1">
    <location>
        <begin position="1"/>
        <end position="70"/>
    </location>
</feature>
<dbReference type="AlphaFoldDB" id="A0A7N2KQS6"/>
<feature type="compositionally biased region" description="Basic and acidic residues" evidence="1">
    <location>
        <begin position="1"/>
        <end position="30"/>
    </location>
</feature>
<dbReference type="Gramene" id="QL01p050588:mrna">
    <property type="protein sequence ID" value="QL01p050588:mrna"/>
    <property type="gene ID" value="QL01p050588"/>
</dbReference>
<reference evidence="2" key="2">
    <citation type="submission" date="2021-01" db="UniProtKB">
        <authorList>
            <consortium name="EnsemblPlants"/>
        </authorList>
    </citation>
    <scope>IDENTIFICATION</scope>
</reference>
<dbReference type="InParanoid" id="A0A7N2KQS6"/>
<organism evidence="2 3">
    <name type="scientific">Quercus lobata</name>
    <name type="common">Valley oak</name>
    <dbReference type="NCBI Taxonomy" id="97700"/>
    <lineage>
        <taxon>Eukaryota</taxon>
        <taxon>Viridiplantae</taxon>
        <taxon>Streptophyta</taxon>
        <taxon>Embryophyta</taxon>
        <taxon>Tracheophyta</taxon>
        <taxon>Spermatophyta</taxon>
        <taxon>Magnoliopsida</taxon>
        <taxon>eudicotyledons</taxon>
        <taxon>Gunneridae</taxon>
        <taxon>Pentapetalae</taxon>
        <taxon>rosids</taxon>
        <taxon>fabids</taxon>
        <taxon>Fagales</taxon>
        <taxon>Fagaceae</taxon>
        <taxon>Quercus</taxon>
    </lineage>
</organism>
<dbReference type="EMBL" id="LRBV02000001">
    <property type="status" value="NOT_ANNOTATED_CDS"/>
    <property type="molecule type" value="Genomic_DNA"/>
</dbReference>
<protein>
    <submittedName>
        <fullName evidence="2">Uncharacterized protein</fullName>
    </submittedName>
</protein>
<feature type="compositionally biased region" description="Low complexity" evidence="1">
    <location>
        <begin position="48"/>
        <end position="70"/>
    </location>
</feature>
<reference evidence="2 3" key="1">
    <citation type="journal article" date="2016" name="G3 (Bethesda)">
        <title>First Draft Assembly and Annotation of the Genome of a California Endemic Oak Quercus lobata Nee (Fagaceae).</title>
        <authorList>
            <person name="Sork V.L."/>
            <person name="Fitz-Gibbon S.T."/>
            <person name="Puiu D."/>
            <person name="Crepeau M."/>
            <person name="Gugger P.F."/>
            <person name="Sherman R."/>
            <person name="Stevens K."/>
            <person name="Langley C.H."/>
            <person name="Pellegrini M."/>
            <person name="Salzberg S.L."/>
        </authorList>
    </citation>
    <scope>NUCLEOTIDE SEQUENCE [LARGE SCALE GENOMIC DNA]</scope>
    <source>
        <strain evidence="2 3">cv. SW786</strain>
    </source>
</reference>
<evidence type="ECO:0000313" key="3">
    <source>
        <dbReference type="Proteomes" id="UP000594261"/>
    </source>
</evidence>
<proteinExistence type="predicted"/>
<keyword evidence="3" id="KW-1185">Reference proteome</keyword>
<dbReference type="Proteomes" id="UP000594261">
    <property type="component" value="Chromosome 1"/>
</dbReference>
<accession>A0A7N2KQS6</accession>
<name>A0A7N2KQS6_QUELO</name>